<accession>A0A8H7A8R5</accession>
<dbReference type="EMBL" id="JACETU010000001">
    <property type="protein sequence ID" value="KAF7440175.1"/>
    <property type="molecule type" value="Genomic_DNA"/>
</dbReference>
<dbReference type="OrthoDB" id="5373615at2759"/>
<evidence type="ECO:0000313" key="3">
    <source>
        <dbReference type="EMBL" id="KAF7440175.1"/>
    </source>
</evidence>
<name>A0A8H7A8R5_PLEOS</name>
<evidence type="ECO:0000259" key="2">
    <source>
        <dbReference type="PROSITE" id="PS51673"/>
    </source>
</evidence>
<keyword evidence="4" id="KW-1185">Reference proteome</keyword>
<dbReference type="PANTHER" id="PTHR31796:SF2">
    <property type="entry name" value="SUZ DOMAIN-CONTAINING PROTEIN 1"/>
    <property type="match status" value="1"/>
</dbReference>
<dbReference type="PROSITE" id="PS51673">
    <property type="entry name" value="SUZ"/>
    <property type="match status" value="1"/>
</dbReference>
<feature type="domain" description="SUZ" evidence="2">
    <location>
        <begin position="62"/>
        <end position="130"/>
    </location>
</feature>
<sequence length="212" mass="23035">MPTDDPWDQEPPNTGLVVTRPSKQPQRQVVPDDWDDDEEEEDALPDPELNKKIWHEANTKAPMPEFLVKSSSTIVAPPASAFQPQLRILKRPSATPPASTSPSLVGARETVQQREAKYNAARERIFGTNEQGRDSEGSRNASLSSLQSAPPRDSVRRIDPTQSSTPPRTSVTRNPQGPADAGLTMTNADGSPVPRGFGRRIGDSKPVPQAGD</sequence>
<gene>
    <name evidence="3" type="ORF">PC9H_000519</name>
</gene>
<dbReference type="RefSeq" id="XP_036636019.1">
    <property type="nucleotide sequence ID" value="XM_036770174.1"/>
</dbReference>
<proteinExistence type="predicted"/>
<feature type="region of interest" description="Disordered" evidence="1">
    <location>
        <begin position="1"/>
        <end position="56"/>
    </location>
</feature>
<evidence type="ECO:0000256" key="1">
    <source>
        <dbReference type="SAM" id="MobiDB-lite"/>
    </source>
</evidence>
<dbReference type="InterPro" id="IPR039228">
    <property type="entry name" value="SZRD1"/>
</dbReference>
<dbReference type="InterPro" id="IPR024771">
    <property type="entry name" value="SUZ"/>
</dbReference>
<dbReference type="VEuPathDB" id="FungiDB:PC9H_000519"/>
<feature type="compositionally biased region" description="Acidic residues" evidence="1">
    <location>
        <begin position="32"/>
        <end position="45"/>
    </location>
</feature>
<dbReference type="AlphaFoldDB" id="A0A8H7A8R5"/>
<dbReference type="PANTHER" id="PTHR31796">
    <property type="entry name" value="SUZ DOMAIN-CONTAINING PROTEIN 1"/>
    <property type="match status" value="1"/>
</dbReference>
<dbReference type="Proteomes" id="UP000623687">
    <property type="component" value="Unassembled WGS sequence"/>
</dbReference>
<dbReference type="Pfam" id="PF12752">
    <property type="entry name" value="SUZ"/>
    <property type="match status" value="1"/>
</dbReference>
<comment type="caution">
    <text evidence="3">The sequence shown here is derived from an EMBL/GenBank/DDBJ whole genome shotgun (WGS) entry which is preliminary data.</text>
</comment>
<feature type="compositionally biased region" description="Polar residues" evidence="1">
    <location>
        <begin position="138"/>
        <end position="148"/>
    </location>
</feature>
<reference evidence="3" key="1">
    <citation type="submission" date="2019-07" db="EMBL/GenBank/DDBJ databases">
        <authorList>
            <person name="Palmer J.M."/>
        </authorList>
    </citation>
    <scope>NUCLEOTIDE SEQUENCE</scope>
    <source>
        <strain evidence="3">PC9</strain>
    </source>
</reference>
<feature type="compositionally biased region" description="Basic and acidic residues" evidence="1">
    <location>
        <begin position="111"/>
        <end position="137"/>
    </location>
</feature>
<feature type="compositionally biased region" description="Polar residues" evidence="1">
    <location>
        <begin position="160"/>
        <end position="175"/>
    </location>
</feature>
<feature type="region of interest" description="Disordered" evidence="1">
    <location>
        <begin position="86"/>
        <end position="212"/>
    </location>
</feature>
<evidence type="ECO:0000313" key="4">
    <source>
        <dbReference type="Proteomes" id="UP000623687"/>
    </source>
</evidence>
<feature type="compositionally biased region" description="Low complexity" evidence="1">
    <location>
        <begin position="92"/>
        <end position="103"/>
    </location>
</feature>
<dbReference type="GeneID" id="59370360"/>
<protein>
    <recommendedName>
        <fullName evidence="2">SUZ domain-containing protein</fullName>
    </recommendedName>
</protein>
<organism evidence="3 4">
    <name type="scientific">Pleurotus ostreatus</name>
    <name type="common">Oyster mushroom</name>
    <name type="synonym">White-rot fungus</name>
    <dbReference type="NCBI Taxonomy" id="5322"/>
    <lineage>
        <taxon>Eukaryota</taxon>
        <taxon>Fungi</taxon>
        <taxon>Dikarya</taxon>
        <taxon>Basidiomycota</taxon>
        <taxon>Agaricomycotina</taxon>
        <taxon>Agaricomycetes</taxon>
        <taxon>Agaricomycetidae</taxon>
        <taxon>Agaricales</taxon>
        <taxon>Pleurotineae</taxon>
        <taxon>Pleurotaceae</taxon>
        <taxon>Pleurotus</taxon>
    </lineage>
</organism>